<dbReference type="InterPro" id="IPR036390">
    <property type="entry name" value="WH_DNA-bd_sf"/>
</dbReference>
<evidence type="ECO:0000313" key="2">
    <source>
        <dbReference type="Proteomes" id="UP001163821"/>
    </source>
</evidence>
<name>A0AA42C4F3_9BACT</name>
<dbReference type="AlphaFoldDB" id="A0AA42C4F3"/>
<dbReference type="InterPro" id="IPR036388">
    <property type="entry name" value="WH-like_DNA-bd_sf"/>
</dbReference>
<accession>A0AA42C4F3</accession>
<protein>
    <submittedName>
        <fullName evidence="1">LysR family transcriptional regulator</fullName>
    </submittedName>
</protein>
<dbReference type="EMBL" id="JAPAAF010000002">
    <property type="protein sequence ID" value="MCW0481713.1"/>
    <property type="molecule type" value="Genomic_DNA"/>
</dbReference>
<organism evidence="1 2">
    <name type="scientific">Gaoshiqia sediminis</name>
    <dbReference type="NCBI Taxonomy" id="2986998"/>
    <lineage>
        <taxon>Bacteria</taxon>
        <taxon>Pseudomonadati</taxon>
        <taxon>Bacteroidota</taxon>
        <taxon>Bacteroidia</taxon>
        <taxon>Marinilabiliales</taxon>
        <taxon>Prolixibacteraceae</taxon>
        <taxon>Gaoshiqia</taxon>
    </lineage>
</organism>
<reference evidence="1" key="1">
    <citation type="submission" date="2022-10" db="EMBL/GenBank/DDBJ databases">
        <title>Gaoshiqiia sediminis gen. nov., sp. nov., isolated from coastal sediment.</title>
        <authorList>
            <person name="Yu W.X."/>
            <person name="Mu D.S."/>
            <person name="Du J.Z."/>
            <person name="Liang Y.Q."/>
        </authorList>
    </citation>
    <scope>NUCLEOTIDE SEQUENCE</scope>
    <source>
        <strain evidence="1">A06</strain>
    </source>
</reference>
<dbReference type="RefSeq" id="WP_282590322.1">
    <property type="nucleotide sequence ID" value="NZ_JAPAAF010000002.1"/>
</dbReference>
<dbReference type="Proteomes" id="UP001163821">
    <property type="component" value="Unassembled WGS sequence"/>
</dbReference>
<dbReference type="InterPro" id="IPR051815">
    <property type="entry name" value="Molybdate_resp_trans_reg"/>
</dbReference>
<evidence type="ECO:0000313" key="1">
    <source>
        <dbReference type="EMBL" id="MCW0481713.1"/>
    </source>
</evidence>
<gene>
    <name evidence="1" type="ORF">N2K84_03155</name>
</gene>
<dbReference type="Gene3D" id="1.10.10.10">
    <property type="entry name" value="Winged helix-like DNA-binding domain superfamily/Winged helix DNA-binding domain"/>
    <property type="match status" value="1"/>
</dbReference>
<dbReference type="PANTHER" id="PTHR30432">
    <property type="entry name" value="TRANSCRIPTIONAL REGULATOR MODE"/>
    <property type="match status" value="1"/>
</dbReference>
<sequence>MKNKPIDGAIWFDMGDHGVRCHLWMQILAGIQKTGSISGTAQKLESSYSKVYNEIVQLNCVAGKKLIISVRGGIGGGFAELTPDGAQVLELYIEAEKRFGRFIRELNRSFEPFF</sequence>
<comment type="caution">
    <text evidence="1">The sequence shown here is derived from an EMBL/GenBank/DDBJ whole genome shotgun (WGS) entry which is preliminary data.</text>
</comment>
<proteinExistence type="predicted"/>
<keyword evidence="2" id="KW-1185">Reference proteome</keyword>
<dbReference type="PANTHER" id="PTHR30432:SF1">
    <property type="entry name" value="DNA-BINDING TRANSCRIPTIONAL DUAL REGULATOR MODE"/>
    <property type="match status" value="1"/>
</dbReference>
<dbReference type="SUPFAM" id="SSF46785">
    <property type="entry name" value="Winged helix' DNA-binding domain"/>
    <property type="match status" value="1"/>
</dbReference>